<proteinExistence type="predicted"/>
<protein>
    <submittedName>
        <fullName evidence="1">Kinase</fullName>
    </submittedName>
</protein>
<reference evidence="1" key="1">
    <citation type="submission" date="2019-02" db="EMBL/GenBank/DDBJ databases">
        <title>Prokaryotic population dynamics and viral predation in marine succession experiment using metagenomics: the confinement effect.</title>
        <authorList>
            <person name="Haro-Moreno J.M."/>
            <person name="Rodriguez-Valera F."/>
            <person name="Lopez-Perez M."/>
        </authorList>
    </citation>
    <scope>NUCLEOTIDE SEQUENCE [LARGE SCALE GENOMIC DNA]</scope>
    <source>
        <strain evidence="1">MED-G157</strain>
    </source>
</reference>
<keyword evidence="1" id="KW-0418">Kinase</keyword>
<dbReference type="InterPro" id="IPR027417">
    <property type="entry name" value="P-loop_NTPase"/>
</dbReference>
<keyword evidence="1" id="KW-0808">Transferase</keyword>
<dbReference type="SUPFAM" id="SSF52540">
    <property type="entry name" value="P-loop containing nucleoside triphosphate hydrolases"/>
    <property type="match status" value="1"/>
</dbReference>
<dbReference type="GO" id="GO:0016301">
    <property type="term" value="F:kinase activity"/>
    <property type="evidence" value="ECO:0007669"/>
    <property type="project" value="UniProtKB-KW"/>
</dbReference>
<dbReference type="EMBL" id="SHAG01000028">
    <property type="protein sequence ID" value="RZO75652.1"/>
    <property type="molecule type" value="Genomic_DNA"/>
</dbReference>
<accession>A0A520RZI4</accession>
<dbReference type="Proteomes" id="UP000316199">
    <property type="component" value="Unassembled WGS sequence"/>
</dbReference>
<dbReference type="Gene3D" id="3.40.50.300">
    <property type="entry name" value="P-loop containing nucleotide triphosphate hydrolases"/>
    <property type="match status" value="1"/>
</dbReference>
<name>A0A520RZI4_9GAMM</name>
<dbReference type="AlphaFoldDB" id="A0A520RZI4"/>
<evidence type="ECO:0000313" key="1">
    <source>
        <dbReference type="EMBL" id="RZO75652.1"/>
    </source>
</evidence>
<sequence length="289" mass="33157">MLASKFLSEFTTRSQRKGILVEHIPSYYEAVLHIAQTAARCLQGDMVTLGIGGGQGTGKSTISHMVKDVLYHVFSISAEVLSIDDYYLTRNERIELAAKTHPLLAVRGVPGTHDMYWMHSTIASLRGREACKVPVFSKGEDDRLRDDLMKYPPEVLILEGWCWGARPVTDKELQNPVNDLEANQDSELIWRRFVNQALASDIYQKCFSTDLQVFLDAPDMEAIFRWRLQQESQLVAGRRIMTEKELLEFMMHYQRITERMLKQYTADISVILGNDHGVAEIKDRLNYIR</sequence>
<organism evidence="1">
    <name type="scientific">OM182 bacterium</name>
    <dbReference type="NCBI Taxonomy" id="2510334"/>
    <lineage>
        <taxon>Bacteria</taxon>
        <taxon>Pseudomonadati</taxon>
        <taxon>Pseudomonadota</taxon>
        <taxon>Gammaproteobacteria</taxon>
        <taxon>OMG group</taxon>
        <taxon>OM182 clade</taxon>
    </lineage>
</organism>
<gene>
    <name evidence="1" type="ORF">EVA68_06425</name>
</gene>
<comment type="caution">
    <text evidence="1">The sequence shown here is derived from an EMBL/GenBank/DDBJ whole genome shotgun (WGS) entry which is preliminary data.</text>
</comment>
<dbReference type="PANTHER" id="PTHR10285">
    <property type="entry name" value="URIDINE KINASE"/>
    <property type="match status" value="1"/>
</dbReference>